<sequence>CIQTCAQTTGCVDVSLSGTACYMKKSVGSVVKSGGILGAKLIPASSASANVNVAQKVASTSKSSSTSSQKTTSTMKTSTKTSSSSTKATATSSHKA</sequence>
<reference evidence="2" key="1">
    <citation type="journal article" date="2021" name="J Fungi (Basel)">
        <title>Virulence traits and population genomics of the black yeast Aureobasidium melanogenum.</title>
        <authorList>
            <person name="Cernosa A."/>
            <person name="Sun X."/>
            <person name="Gostincar C."/>
            <person name="Fang C."/>
            <person name="Gunde-Cimerman N."/>
            <person name="Song Z."/>
        </authorList>
    </citation>
    <scope>NUCLEOTIDE SEQUENCE</scope>
    <source>
        <strain evidence="2">EXF-9298</strain>
    </source>
</reference>
<organism evidence="2 3">
    <name type="scientific">Aureobasidium melanogenum</name>
    <name type="common">Aureobasidium pullulans var. melanogenum</name>
    <dbReference type="NCBI Taxonomy" id="46634"/>
    <lineage>
        <taxon>Eukaryota</taxon>
        <taxon>Fungi</taxon>
        <taxon>Dikarya</taxon>
        <taxon>Ascomycota</taxon>
        <taxon>Pezizomycotina</taxon>
        <taxon>Dothideomycetes</taxon>
        <taxon>Dothideomycetidae</taxon>
        <taxon>Dothideales</taxon>
        <taxon>Saccotheciaceae</taxon>
        <taxon>Aureobasidium</taxon>
    </lineage>
</organism>
<keyword evidence="3" id="KW-1185">Reference proteome</keyword>
<name>A0A9P8JJX6_AURME</name>
<evidence type="ECO:0000313" key="2">
    <source>
        <dbReference type="EMBL" id="KAG9957771.1"/>
    </source>
</evidence>
<feature type="non-terminal residue" evidence="2">
    <location>
        <position position="96"/>
    </location>
</feature>
<dbReference type="AlphaFoldDB" id="A0A9P8JJX6"/>
<dbReference type="EMBL" id="JAHFXS010004070">
    <property type="protein sequence ID" value="KAG9957771.1"/>
    <property type="molecule type" value="Genomic_DNA"/>
</dbReference>
<feature type="non-terminal residue" evidence="2">
    <location>
        <position position="1"/>
    </location>
</feature>
<protein>
    <recommendedName>
        <fullName evidence="4">Apple domain-containing protein</fullName>
    </recommendedName>
</protein>
<accession>A0A9P8JJX6</accession>
<gene>
    <name evidence="2" type="ORF">KCU98_g17040</name>
</gene>
<reference evidence="2" key="2">
    <citation type="submission" date="2021-08" db="EMBL/GenBank/DDBJ databases">
        <authorList>
            <person name="Gostincar C."/>
            <person name="Sun X."/>
            <person name="Song Z."/>
            <person name="Gunde-Cimerman N."/>
        </authorList>
    </citation>
    <scope>NUCLEOTIDE SEQUENCE</scope>
    <source>
        <strain evidence="2">EXF-9298</strain>
    </source>
</reference>
<evidence type="ECO:0000256" key="1">
    <source>
        <dbReference type="SAM" id="MobiDB-lite"/>
    </source>
</evidence>
<evidence type="ECO:0008006" key="4">
    <source>
        <dbReference type="Google" id="ProtNLM"/>
    </source>
</evidence>
<dbReference type="Proteomes" id="UP000729357">
    <property type="component" value="Unassembled WGS sequence"/>
</dbReference>
<evidence type="ECO:0000313" key="3">
    <source>
        <dbReference type="Proteomes" id="UP000729357"/>
    </source>
</evidence>
<proteinExistence type="predicted"/>
<comment type="caution">
    <text evidence="2">The sequence shown here is derived from an EMBL/GenBank/DDBJ whole genome shotgun (WGS) entry which is preliminary data.</text>
</comment>
<feature type="region of interest" description="Disordered" evidence="1">
    <location>
        <begin position="58"/>
        <end position="96"/>
    </location>
</feature>